<keyword evidence="1" id="KW-1133">Transmembrane helix</keyword>
<comment type="caution">
    <text evidence="2">The sequence shown here is derived from an EMBL/GenBank/DDBJ whole genome shotgun (WGS) entry which is preliminary data.</text>
</comment>
<dbReference type="Proteomes" id="UP000295627">
    <property type="component" value="Unassembled WGS sequence"/>
</dbReference>
<dbReference type="EMBL" id="RXLR01000017">
    <property type="protein sequence ID" value="TDH20239.1"/>
    <property type="molecule type" value="Genomic_DNA"/>
</dbReference>
<keyword evidence="1" id="KW-0472">Membrane</keyword>
<feature type="transmembrane region" description="Helical" evidence="1">
    <location>
        <begin position="20"/>
        <end position="40"/>
    </location>
</feature>
<sequence>MTFARIGDSLSPSKISSPLLRVFCVVVVAGVFMSAAVYVWRRLPTAPVIQNAFDVHGTVGNVVSGRLFSISVSKVAVAPVVKHTGYFPKQRNITSLGQWVIIKATVTSLVDAPMANASLQIGDNAYRPDNRLQISTLDGAALTPLIPQTGVYVFEVGTDDLNRASSGELYISYGEFKWDSRLVVEVPLDPENAPRASVVALPKTVVGQT</sequence>
<accession>A0A4R5P8N5</accession>
<keyword evidence="1" id="KW-0812">Transmembrane</keyword>
<proteinExistence type="predicted"/>
<evidence type="ECO:0008006" key="4">
    <source>
        <dbReference type="Google" id="ProtNLM"/>
    </source>
</evidence>
<protein>
    <recommendedName>
        <fullName evidence="4">DUF4352 domain-containing protein</fullName>
    </recommendedName>
</protein>
<reference evidence="2 3" key="1">
    <citation type="journal article" date="2019" name="Sci. Rep.">
        <title>Extended insight into the Mycobacterium chelonae-abscessus complex through whole genome sequencing of Mycobacterium salmoniphilum outbreak and Mycobacterium salmoniphilum-like strains.</title>
        <authorList>
            <person name="Behra P.R.K."/>
            <person name="Das S."/>
            <person name="Pettersson B.M.F."/>
            <person name="Shirreff L."/>
            <person name="DuCote T."/>
            <person name="Jacobsson K.G."/>
            <person name="Ennis D.G."/>
            <person name="Kirsebom L.A."/>
        </authorList>
    </citation>
    <scope>NUCLEOTIDE SEQUENCE [LARGE SCALE GENOMIC DNA]</scope>
    <source>
        <strain evidence="2 3">DSM 45524</strain>
    </source>
</reference>
<gene>
    <name evidence="2" type="ORF">EJ571_15740</name>
</gene>
<evidence type="ECO:0000313" key="2">
    <source>
        <dbReference type="EMBL" id="TDH20239.1"/>
    </source>
</evidence>
<dbReference type="RefSeq" id="WP_078335272.1">
    <property type="nucleotide sequence ID" value="NZ_MAFQ01000010.1"/>
</dbReference>
<name>A0A4R5P8N5_9MYCO</name>
<evidence type="ECO:0000313" key="3">
    <source>
        <dbReference type="Proteomes" id="UP000295627"/>
    </source>
</evidence>
<evidence type="ECO:0000256" key="1">
    <source>
        <dbReference type="SAM" id="Phobius"/>
    </source>
</evidence>
<organism evidence="2 3">
    <name type="scientific">Mycobacteroides franklinii</name>
    <dbReference type="NCBI Taxonomy" id="948102"/>
    <lineage>
        <taxon>Bacteria</taxon>
        <taxon>Bacillati</taxon>
        <taxon>Actinomycetota</taxon>
        <taxon>Actinomycetes</taxon>
        <taxon>Mycobacteriales</taxon>
        <taxon>Mycobacteriaceae</taxon>
        <taxon>Mycobacteroides</taxon>
    </lineage>
</organism>
<dbReference type="AlphaFoldDB" id="A0A4R5P8N5"/>